<sequence length="313" mass="35848">MRIPPSRAGESRNDARSQSTHDASDATSLKTELDQLSAQTREYIDMTNNLTRNVLSITTTLQETQEALASIKEELASLKLENAQLRDELGTLRRSQNASTGPPKIESFPLMKLPPDIRQKIWQLAAGPKLKEIFEIRWRSPVPDTEPLSEVTMDKRRMRISHACRESRNILYPSPRCCEWPHTPVQTFMDPERDSVMINGNFMIGMSFENILGHAQQLILTPDHGSFQIVEEIASSYGPCWDLQLVSFVLETWSISAQASALICKRLSARMPVVVDLDDEEEMLRTMNDIVNGPWHNRHHKRDDILWKQVMHY</sequence>
<feature type="domain" description="2EXR" evidence="3">
    <location>
        <begin position="111"/>
        <end position="195"/>
    </location>
</feature>
<evidence type="ECO:0000313" key="4">
    <source>
        <dbReference type="EMBL" id="KAK6948109.1"/>
    </source>
</evidence>
<evidence type="ECO:0000256" key="1">
    <source>
        <dbReference type="SAM" id="Coils"/>
    </source>
</evidence>
<proteinExistence type="predicted"/>
<organism evidence="4 5">
    <name type="scientific">Daldinia eschscholtzii</name>
    <dbReference type="NCBI Taxonomy" id="292717"/>
    <lineage>
        <taxon>Eukaryota</taxon>
        <taxon>Fungi</taxon>
        <taxon>Dikarya</taxon>
        <taxon>Ascomycota</taxon>
        <taxon>Pezizomycotina</taxon>
        <taxon>Sordariomycetes</taxon>
        <taxon>Xylariomycetidae</taxon>
        <taxon>Xylariales</taxon>
        <taxon>Hypoxylaceae</taxon>
        <taxon>Daldinia</taxon>
    </lineage>
</organism>
<keyword evidence="5" id="KW-1185">Reference proteome</keyword>
<protein>
    <recommendedName>
        <fullName evidence="3">2EXR domain-containing protein</fullName>
    </recommendedName>
</protein>
<evidence type="ECO:0000259" key="3">
    <source>
        <dbReference type="Pfam" id="PF20150"/>
    </source>
</evidence>
<name>A0AAX6M6G8_9PEZI</name>
<dbReference type="Proteomes" id="UP001369815">
    <property type="component" value="Unassembled WGS sequence"/>
</dbReference>
<feature type="region of interest" description="Disordered" evidence="2">
    <location>
        <begin position="1"/>
        <end position="30"/>
    </location>
</feature>
<gene>
    <name evidence="4" type="ORF">Daesc_009873</name>
</gene>
<evidence type="ECO:0000313" key="5">
    <source>
        <dbReference type="Proteomes" id="UP001369815"/>
    </source>
</evidence>
<reference evidence="4 5" key="1">
    <citation type="journal article" date="2024" name="Front Chem Biol">
        <title>Unveiling the potential of Daldinia eschscholtzii MFLUCC 19-0629 through bioactivity and bioinformatics studies for enhanced sustainable agriculture production.</title>
        <authorList>
            <person name="Brooks S."/>
            <person name="Weaver J.A."/>
            <person name="Klomchit A."/>
            <person name="Alharthi S.A."/>
            <person name="Onlamun T."/>
            <person name="Nurani R."/>
            <person name="Vong T.K."/>
            <person name="Alberti F."/>
            <person name="Greco C."/>
        </authorList>
    </citation>
    <scope>NUCLEOTIDE SEQUENCE [LARGE SCALE GENOMIC DNA]</scope>
    <source>
        <strain evidence="4">MFLUCC 19-0629</strain>
    </source>
</reference>
<comment type="caution">
    <text evidence="4">The sequence shown here is derived from an EMBL/GenBank/DDBJ whole genome shotgun (WGS) entry which is preliminary data.</text>
</comment>
<dbReference type="EMBL" id="JBANMG010000010">
    <property type="protein sequence ID" value="KAK6948109.1"/>
    <property type="molecule type" value="Genomic_DNA"/>
</dbReference>
<accession>A0AAX6M6G8</accession>
<feature type="coiled-coil region" evidence="1">
    <location>
        <begin position="61"/>
        <end position="95"/>
    </location>
</feature>
<dbReference type="AlphaFoldDB" id="A0AAX6M6G8"/>
<evidence type="ECO:0000256" key="2">
    <source>
        <dbReference type="SAM" id="MobiDB-lite"/>
    </source>
</evidence>
<keyword evidence="1" id="KW-0175">Coiled coil</keyword>
<dbReference type="Pfam" id="PF20150">
    <property type="entry name" value="2EXR"/>
    <property type="match status" value="1"/>
</dbReference>
<dbReference type="InterPro" id="IPR045518">
    <property type="entry name" value="2EXR"/>
</dbReference>
<feature type="compositionally biased region" description="Polar residues" evidence="2">
    <location>
        <begin position="16"/>
        <end position="30"/>
    </location>
</feature>